<evidence type="ECO:0000256" key="12">
    <source>
        <dbReference type="ARBA" id="ARBA00023027"/>
    </source>
</evidence>
<keyword evidence="9" id="KW-1278">Translocase</keyword>
<evidence type="ECO:0000256" key="15">
    <source>
        <dbReference type="ARBA" id="ARBA00023136"/>
    </source>
</evidence>
<dbReference type="InterPro" id="IPR018393">
    <property type="entry name" value="NADHpl_OxRdtase_5_subgr"/>
</dbReference>
<dbReference type="InterPro" id="IPR001516">
    <property type="entry name" value="Proton_antipo_N"/>
</dbReference>
<feature type="chain" id="PRO_5028805791" description="NADH-ubiquinone oxidoreductase chain 5" evidence="18">
    <location>
        <begin position="17"/>
        <end position="666"/>
    </location>
</feature>
<geneLocation type="mitochondrion" evidence="22"/>
<feature type="transmembrane region" description="Helical" evidence="17">
    <location>
        <begin position="273"/>
        <end position="294"/>
    </location>
</feature>
<dbReference type="InterPro" id="IPR010934">
    <property type="entry name" value="NADH_DH_su5_C"/>
</dbReference>
<feature type="transmembrane region" description="Helical" evidence="17">
    <location>
        <begin position="113"/>
        <end position="130"/>
    </location>
</feature>
<evidence type="ECO:0000256" key="16">
    <source>
        <dbReference type="ARBA" id="ARBA00049551"/>
    </source>
</evidence>
<dbReference type="Proteomes" id="UP000016926">
    <property type="component" value="Mitochondrion"/>
</dbReference>
<keyword evidence="15 17" id="KW-0472">Membrane</keyword>
<keyword evidence="8" id="KW-0999">Mitochondrion inner membrane</keyword>
<dbReference type="AlphaFoldDB" id="A0A7G8ZGF4"/>
<feature type="transmembrane region" description="Helical" evidence="17">
    <location>
        <begin position="80"/>
        <end position="101"/>
    </location>
</feature>
<organism evidence="22 23">
    <name type="scientific">Rhodotorula toruloides (strain NP11)</name>
    <name type="common">Yeast</name>
    <name type="synonym">Rhodosporidium toruloides</name>
    <dbReference type="NCBI Taxonomy" id="1130832"/>
    <lineage>
        <taxon>Eukaryota</taxon>
        <taxon>Fungi</taxon>
        <taxon>Dikarya</taxon>
        <taxon>Basidiomycota</taxon>
        <taxon>Pucciniomycotina</taxon>
        <taxon>Microbotryomycetes</taxon>
        <taxon>Sporidiobolales</taxon>
        <taxon>Sporidiobolaceae</taxon>
        <taxon>Rhodotorula</taxon>
    </lineage>
</organism>
<dbReference type="Pfam" id="PF06455">
    <property type="entry name" value="NADH5_C"/>
    <property type="match status" value="1"/>
</dbReference>
<dbReference type="Pfam" id="PF00361">
    <property type="entry name" value="Proton_antipo_M"/>
    <property type="match status" value="1"/>
</dbReference>
<feature type="transmembrane region" description="Helical" evidence="17">
    <location>
        <begin position="203"/>
        <end position="222"/>
    </location>
</feature>
<feature type="transmembrane region" description="Helical" evidence="17">
    <location>
        <begin position="410"/>
        <end position="440"/>
    </location>
</feature>
<dbReference type="NCBIfam" id="NF005141">
    <property type="entry name" value="PRK06590.1"/>
    <property type="match status" value="1"/>
</dbReference>
<dbReference type="PANTHER" id="PTHR42829">
    <property type="entry name" value="NADH-UBIQUINONE OXIDOREDUCTASE CHAIN 5"/>
    <property type="match status" value="1"/>
</dbReference>
<feature type="transmembrane region" description="Helical" evidence="17">
    <location>
        <begin position="243"/>
        <end position="261"/>
    </location>
</feature>
<keyword evidence="14 17" id="KW-0496">Mitochondrion</keyword>
<feature type="domain" description="NADH-Ubiquinone oxidoreductase (complex I) chain 5 N-terminal" evidence="20">
    <location>
        <begin position="64"/>
        <end position="114"/>
    </location>
</feature>
<evidence type="ECO:0000256" key="9">
    <source>
        <dbReference type="ARBA" id="ARBA00022967"/>
    </source>
</evidence>
<evidence type="ECO:0000259" key="21">
    <source>
        <dbReference type="Pfam" id="PF06455"/>
    </source>
</evidence>
<keyword evidence="11 17" id="KW-1133">Transmembrane helix</keyword>
<dbReference type="InterPro" id="IPR003945">
    <property type="entry name" value="NU5C-like"/>
</dbReference>
<name>A0A7G8ZGF4_RHOT1</name>
<dbReference type="InterPro" id="IPR001750">
    <property type="entry name" value="ND/Mrp_TM"/>
</dbReference>
<feature type="transmembrane region" description="Helical" evidence="17">
    <location>
        <begin position="301"/>
        <end position="319"/>
    </location>
</feature>
<keyword evidence="13 17" id="KW-0830">Ubiquinone</keyword>
<feature type="domain" description="NADH:quinone oxidoreductase/Mrp antiporter transmembrane" evidence="19">
    <location>
        <begin position="131"/>
        <end position="419"/>
    </location>
</feature>
<keyword evidence="6" id="KW-0679">Respiratory chain</keyword>
<evidence type="ECO:0000256" key="18">
    <source>
        <dbReference type="SAM" id="SignalP"/>
    </source>
</evidence>
<comment type="catalytic activity">
    <reaction evidence="16 17">
        <text>a ubiquinone + NADH + 5 H(+)(in) = a ubiquinol + NAD(+) + 4 H(+)(out)</text>
        <dbReference type="Rhea" id="RHEA:29091"/>
        <dbReference type="Rhea" id="RHEA-COMP:9565"/>
        <dbReference type="Rhea" id="RHEA-COMP:9566"/>
        <dbReference type="ChEBI" id="CHEBI:15378"/>
        <dbReference type="ChEBI" id="CHEBI:16389"/>
        <dbReference type="ChEBI" id="CHEBI:17976"/>
        <dbReference type="ChEBI" id="CHEBI:57540"/>
        <dbReference type="ChEBI" id="CHEBI:57945"/>
        <dbReference type="EC" id="7.1.1.2"/>
    </reaction>
</comment>
<keyword evidence="12 17" id="KW-0520">NAD</keyword>
<dbReference type="GO" id="GO:0042773">
    <property type="term" value="P:ATP synthesis coupled electron transport"/>
    <property type="evidence" value="ECO:0007669"/>
    <property type="project" value="InterPro"/>
</dbReference>
<evidence type="ECO:0000313" key="22">
    <source>
        <dbReference type="EMBL" id="QNL17839.1"/>
    </source>
</evidence>
<dbReference type="GO" id="GO:0005743">
    <property type="term" value="C:mitochondrial inner membrane"/>
    <property type="evidence" value="ECO:0007669"/>
    <property type="project" value="UniProtKB-SubCell"/>
</dbReference>
<evidence type="ECO:0000256" key="4">
    <source>
        <dbReference type="ARBA" id="ARBA00021096"/>
    </source>
</evidence>
<feature type="domain" description="NADH dehydrogenase subunit 5 C-terminal" evidence="21">
    <location>
        <begin position="424"/>
        <end position="628"/>
    </location>
</feature>
<feature type="transmembrane region" description="Helical" evidence="17">
    <location>
        <begin position="325"/>
        <end position="347"/>
    </location>
</feature>
<evidence type="ECO:0000256" key="1">
    <source>
        <dbReference type="ARBA" id="ARBA00003257"/>
    </source>
</evidence>
<dbReference type="Gene3D" id="1.20.5.2700">
    <property type="match status" value="1"/>
</dbReference>
<keyword evidence="10" id="KW-0249">Electron transport</keyword>
<evidence type="ECO:0000256" key="13">
    <source>
        <dbReference type="ARBA" id="ARBA00023075"/>
    </source>
</evidence>
<evidence type="ECO:0000256" key="8">
    <source>
        <dbReference type="ARBA" id="ARBA00022792"/>
    </source>
</evidence>
<feature type="signal peptide" evidence="18">
    <location>
        <begin position="1"/>
        <end position="16"/>
    </location>
</feature>
<evidence type="ECO:0000259" key="19">
    <source>
        <dbReference type="Pfam" id="PF00361"/>
    </source>
</evidence>
<keyword evidence="18" id="KW-0732">Signal</keyword>
<protein>
    <recommendedName>
        <fullName evidence="4 17">NADH-ubiquinone oxidoreductase chain 5</fullName>
        <ecNumber evidence="3 17">7.1.1.2</ecNumber>
    </recommendedName>
</protein>
<accession>A0A7G8ZGF4</accession>
<dbReference type="GO" id="GO:0015990">
    <property type="term" value="P:electron transport coupled proton transport"/>
    <property type="evidence" value="ECO:0007669"/>
    <property type="project" value="TreeGrafter"/>
</dbReference>
<keyword evidence="5 17" id="KW-0813">Transport</keyword>
<dbReference type="Pfam" id="PF00662">
    <property type="entry name" value="Proton_antipo_N"/>
    <property type="match status" value="1"/>
</dbReference>
<feature type="transmembrane region" description="Helical" evidence="17">
    <location>
        <begin position="452"/>
        <end position="471"/>
    </location>
</feature>
<evidence type="ECO:0000256" key="5">
    <source>
        <dbReference type="ARBA" id="ARBA00022448"/>
    </source>
</evidence>
<feature type="transmembrane region" description="Helical" evidence="17">
    <location>
        <begin position="502"/>
        <end position="527"/>
    </location>
</feature>
<feature type="transmembrane region" description="Helical" evidence="17">
    <location>
        <begin position="614"/>
        <end position="638"/>
    </location>
</feature>
<feature type="transmembrane region" description="Helical" evidence="17">
    <location>
        <begin position="368"/>
        <end position="390"/>
    </location>
</feature>
<dbReference type="GO" id="GO:0003954">
    <property type="term" value="F:NADH dehydrogenase activity"/>
    <property type="evidence" value="ECO:0007669"/>
    <property type="project" value="TreeGrafter"/>
</dbReference>
<evidence type="ECO:0000256" key="3">
    <source>
        <dbReference type="ARBA" id="ARBA00012944"/>
    </source>
</evidence>
<evidence type="ECO:0000256" key="6">
    <source>
        <dbReference type="ARBA" id="ARBA00022660"/>
    </source>
</evidence>
<evidence type="ECO:0000256" key="2">
    <source>
        <dbReference type="ARBA" id="ARBA00004448"/>
    </source>
</evidence>
<evidence type="ECO:0000259" key="20">
    <source>
        <dbReference type="Pfam" id="PF00662"/>
    </source>
</evidence>
<comment type="function">
    <text evidence="17">Core subunit of the mitochondrial membrane respiratory chain NADH dehydrogenase (Complex I) which catalyzes electron transfer from NADH through the respiratory chain, using ubiquinone as an electron acceptor. Essential for the catalytic activity and assembly of complex I.</text>
</comment>
<feature type="transmembrane region" description="Helical" evidence="17">
    <location>
        <begin position="176"/>
        <end position="197"/>
    </location>
</feature>
<proteinExistence type="inferred from homology"/>
<evidence type="ECO:0000256" key="7">
    <source>
        <dbReference type="ARBA" id="ARBA00022692"/>
    </source>
</evidence>
<dbReference type="NCBIfam" id="TIGR01974">
    <property type="entry name" value="NDH_I_L"/>
    <property type="match status" value="1"/>
</dbReference>
<gene>
    <name evidence="22" type="primary">nad5</name>
</gene>
<feature type="transmembrane region" description="Helical" evidence="17">
    <location>
        <begin position="136"/>
        <end position="155"/>
    </location>
</feature>
<evidence type="ECO:0000256" key="14">
    <source>
        <dbReference type="ARBA" id="ARBA00023128"/>
    </source>
</evidence>
<dbReference type="EC" id="7.1.1.2" evidence="3 17"/>
<comment type="function">
    <text evidence="1">Core subunit of the mitochondrial membrane respiratory chain NADH dehydrogenase (Complex I) that is believed to belong to the minimal assembly required for catalysis. Complex I functions in the transfer of electrons from NADH to the respiratory chain. The immediate electron acceptor for the enzyme is believed to be ubiquinone.</text>
</comment>
<keyword evidence="7 17" id="KW-0812">Transmembrane</keyword>
<comment type="subcellular location">
    <subcellularLocation>
        <location evidence="2">Mitochondrion inner membrane</location>
        <topology evidence="2">Multi-pass membrane protein</topology>
    </subcellularLocation>
</comment>
<evidence type="ECO:0000256" key="17">
    <source>
        <dbReference type="RuleBase" id="RU003404"/>
    </source>
</evidence>
<dbReference type="PANTHER" id="PTHR42829:SF2">
    <property type="entry name" value="NADH-UBIQUINONE OXIDOREDUCTASE CHAIN 5"/>
    <property type="match status" value="1"/>
</dbReference>
<comment type="similarity">
    <text evidence="17">Belongs to the complex I subunit 5 family.</text>
</comment>
<dbReference type="PRINTS" id="PR01434">
    <property type="entry name" value="NADHDHGNASE5"/>
</dbReference>
<keyword evidence="23" id="KW-1185">Reference proteome</keyword>
<evidence type="ECO:0000256" key="10">
    <source>
        <dbReference type="ARBA" id="ARBA00022982"/>
    </source>
</evidence>
<dbReference type="EMBL" id="MT362617">
    <property type="protein sequence ID" value="QNL17839.1"/>
    <property type="molecule type" value="Genomic_DNA"/>
</dbReference>
<reference evidence="22 23" key="1">
    <citation type="journal article" date="2020" name="FEMS Yeast Res.">
        <title>The complete mitochondrial genome of the lipid-producing yeast Rhodotorula toruloides.</title>
        <authorList>
            <person name="Zhou R."/>
            <person name="Zhu Z."/>
            <person name="Zhang S."/>
            <person name="Zhao Z.K."/>
        </authorList>
    </citation>
    <scope>NUCLEOTIDE SEQUENCE [LARGE SCALE GENOMIC DNA]</scope>
    <source>
        <strain evidence="22 23">NP11</strain>
    </source>
</reference>
<dbReference type="GO" id="GO:0008137">
    <property type="term" value="F:NADH dehydrogenase (ubiquinone) activity"/>
    <property type="evidence" value="ECO:0007669"/>
    <property type="project" value="UniProtKB-EC"/>
</dbReference>
<evidence type="ECO:0000256" key="11">
    <source>
        <dbReference type="ARBA" id="ARBA00022989"/>
    </source>
</evidence>
<evidence type="ECO:0000313" key="23">
    <source>
        <dbReference type="Proteomes" id="UP000016926"/>
    </source>
</evidence>
<feature type="transmembrane region" description="Helical" evidence="17">
    <location>
        <begin position="644"/>
        <end position="664"/>
    </location>
</feature>
<sequence length="666" mass="72261">MYLLLIAMPLLGATLAGLLGRKLGAHGTQVVTCICMATTALLSAIAFYEVALCNSSVTVQLPSWLDTGLLAVDWSLAFDALSVSMLLAVTFVSSMVHVYSCSYMAADPHQQRFMSYLSMFTFFMLVLIAGNNYIVLFLGWEGIGVSSYLLINFWFTRVQANKAAIQAMTVNRVGDMFLSIAFFVLFWTTGSLDYASVFAVAPFINEAALTAICLLFLMAAMGKSAQLGLHTWLPSAMEGPTPVSALIHAATLVTAGVYLLLRSSPMLEYAPTALLAVTWVGAITAFFAATTGLLQNDVKRVIAYSTCSQMGYLFMAVGLSQYSVALFHLVNHAFFKAVLFLAAGGVLHSMSDQQDMRRLGGLVNVLPFTYVVMLAGSLSLMAVPYLTGFYSKDLILESGYAAFSFSGHVVYWLGTVTAMLTSFYSFRLISMTFLTTANAAKTQYEKAHEQDLLTMLPLLLLAMLSIVYGYIAKDAFVGVGSDMLASSLFMLPSNVTLVEAEFALSTAIKLLPAIGTVFAAAFALLLYHQQASFTVLMSQHWLGQRMYAFLNSKWYIDAVYNKLIISKSLQLGLVTANVLDRGVIELLGPAGVTHSLHNASNSLAKLDTGVVTHYALYMTISLALLVLLLFLPVFSGVAMHDSTWLFYVPAGLIAVVYCHSVNTAQL</sequence>